<comment type="caution">
    <text evidence="1">The sequence shown here is derived from an EMBL/GenBank/DDBJ whole genome shotgun (WGS) entry which is preliminary data.</text>
</comment>
<proteinExistence type="predicted"/>
<dbReference type="Proteomes" id="UP000324222">
    <property type="component" value="Unassembled WGS sequence"/>
</dbReference>
<keyword evidence="2" id="KW-1185">Reference proteome</keyword>
<name>A0A5B7H6U7_PORTR</name>
<evidence type="ECO:0000313" key="2">
    <source>
        <dbReference type="Proteomes" id="UP000324222"/>
    </source>
</evidence>
<gene>
    <name evidence="1" type="ORF">E2C01_058878</name>
</gene>
<evidence type="ECO:0000313" key="1">
    <source>
        <dbReference type="EMBL" id="MPC64758.1"/>
    </source>
</evidence>
<reference evidence="1 2" key="1">
    <citation type="submission" date="2019-05" db="EMBL/GenBank/DDBJ databases">
        <title>Another draft genome of Portunus trituberculatus and its Hox gene families provides insights of decapod evolution.</title>
        <authorList>
            <person name="Jeong J.-H."/>
            <person name="Song I."/>
            <person name="Kim S."/>
            <person name="Choi T."/>
            <person name="Kim D."/>
            <person name="Ryu S."/>
            <person name="Kim W."/>
        </authorList>
    </citation>
    <scope>NUCLEOTIDE SEQUENCE [LARGE SCALE GENOMIC DNA]</scope>
    <source>
        <tissue evidence="1">Muscle</tissue>
    </source>
</reference>
<dbReference type="AlphaFoldDB" id="A0A5B7H6U7"/>
<organism evidence="1 2">
    <name type="scientific">Portunus trituberculatus</name>
    <name type="common">Swimming crab</name>
    <name type="synonym">Neptunus trituberculatus</name>
    <dbReference type="NCBI Taxonomy" id="210409"/>
    <lineage>
        <taxon>Eukaryota</taxon>
        <taxon>Metazoa</taxon>
        <taxon>Ecdysozoa</taxon>
        <taxon>Arthropoda</taxon>
        <taxon>Crustacea</taxon>
        <taxon>Multicrustacea</taxon>
        <taxon>Malacostraca</taxon>
        <taxon>Eumalacostraca</taxon>
        <taxon>Eucarida</taxon>
        <taxon>Decapoda</taxon>
        <taxon>Pleocyemata</taxon>
        <taxon>Brachyura</taxon>
        <taxon>Eubrachyura</taxon>
        <taxon>Portunoidea</taxon>
        <taxon>Portunidae</taxon>
        <taxon>Portuninae</taxon>
        <taxon>Portunus</taxon>
    </lineage>
</organism>
<protein>
    <submittedName>
        <fullName evidence="1">Uncharacterized protein</fullName>
    </submittedName>
</protein>
<sequence>MPLTFSHFRPIFRSVRIMSHCSGAWLSGRIVQLLSSRSGVLTGVPSYPACCAPCFIYRFGFQQQKKSTPSSSEA</sequence>
<dbReference type="EMBL" id="VSRR010022541">
    <property type="protein sequence ID" value="MPC64758.1"/>
    <property type="molecule type" value="Genomic_DNA"/>
</dbReference>
<accession>A0A5B7H6U7</accession>